<evidence type="ECO:0000259" key="11">
    <source>
        <dbReference type="PROSITE" id="PS50994"/>
    </source>
</evidence>
<feature type="region of interest" description="Disordered" evidence="9">
    <location>
        <begin position="1"/>
        <end position="22"/>
    </location>
</feature>
<keyword evidence="2" id="KW-0808">Transferase</keyword>
<evidence type="ECO:0000256" key="9">
    <source>
        <dbReference type="SAM" id="MobiDB-lite"/>
    </source>
</evidence>
<keyword evidence="4" id="KW-0540">Nuclease</keyword>
<dbReference type="InterPro" id="IPR036397">
    <property type="entry name" value="RNaseH_sf"/>
</dbReference>
<keyword evidence="1" id="KW-0645">Protease</keyword>
<organism evidence="13">
    <name type="scientific">Perkinsus marinus (strain ATCC 50983 / TXsc)</name>
    <dbReference type="NCBI Taxonomy" id="423536"/>
    <lineage>
        <taxon>Eukaryota</taxon>
        <taxon>Sar</taxon>
        <taxon>Alveolata</taxon>
        <taxon>Perkinsozoa</taxon>
        <taxon>Perkinsea</taxon>
        <taxon>Perkinsida</taxon>
        <taxon>Perkinsidae</taxon>
        <taxon>Perkinsus</taxon>
    </lineage>
</organism>
<dbReference type="InterPro" id="IPR051320">
    <property type="entry name" value="Viral_Replic_Matur_Polypro"/>
</dbReference>
<dbReference type="RefSeq" id="XP_002766177.1">
    <property type="nucleotide sequence ID" value="XM_002766131.1"/>
</dbReference>
<dbReference type="InterPro" id="IPR041373">
    <property type="entry name" value="RT_RNaseH"/>
</dbReference>
<dbReference type="Pfam" id="PF17917">
    <property type="entry name" value="RT_RNaseH"/>
    <property type="match status" value="1"/>
</dbReference>
<evidence type="ECO:0000259" key="10">
    <source>
        <dbReference type="PROSITE" id="PS50878"/>
    </source>
</evidence>
<proteinExistence type="predicted"/>
<dbReference type="InterPro" id="IPR043128">
    <property type="entry name" value="Rev_trsase/Diguanyl_cyclase"/>
</dbReference>
<name>C5LWI1_PERM5</name>
<keyword evidence="7" id="KW-0378">Hydrolase</keyword>
<dbReference type="InterPro" id="IPR043502">
    <property type="entry name" value="DNA/RNA_pol_sf"/>
</dbReference>
<evidence type="ECO:0000256" key="2">
    <source>
        <dbReference type="ARBA" id="ARBA00022679"/>
    </source>
</evidence>
<dbReference type="GeneID" id="9063104"/>
<dbReference type="InterPro" id="IPR012337">
    <property type="entry name" value="RNaseH-like_sf"/>
</dbReference>
<accession>C5LWI1</accession>
<gene>
    <name evidence="12" type="ORF">Pmar_PMAR012907</name>
</gene>
<dbReference type="OrthoDB" id="448335at2759"/>
<dbReference type="InterPro" id="IPR041588">
    <property type="entry name" value="Integrase_H2C2"/>
</dbReference>
<dbReference type="SUPFAM" id="SSF56672">
    <property type="entry name" value="DNA/RNA polymerases"/>
    <property type="match status" value="1"/>
</dbReference>
<dbReference type="GO" id="GO:0004519">
    <property type="term" value="F:endonuclease activity"/>
    <property type="evidence" value="ECO:0007669"/>
    <property type="project" value="UniProtKB-KW"/>
</dbReference>
<dbReference type="InterPro" id="IPR001584">
    <property type="entry name" value="Integrase_cat-core"/>
</dbReference>
<evidence type="ECO:0000313" key="13">
    <source>
        <dbReference type="Proteomes" id="UP000007800"/>
    </source>
</evidence>
<dbReference type="Gene3D" id="3.10.10.10">
    <property type="entry name" value="HIV Type 1 Reverse Transcriptase, subunit A, domain 1"/>
    <property type="match status" value="1"/>
</dbReference>
<feature type="compositionally biased region" description="Basic and acidic residues" evidence="9">
    <location>
        <begin position="412"/>
        <end position="425"/>
    </location>
</feature>
<dbReference type="GO" id="GO:0004190">
    <property type="term" value="F:aspartic-type endopeptidase activity"/>
    <property type="evidence" value="ECO:0007669"/>
    <property type="project" value="UniProtKB-KW"/>
</dbReference>
<dbReference type="PROSITE" id="PS50994">
    <property type="entry name" value="INTEGRASE"/>
    <property type="match status" value="1"/>
</dbReference>
<dbReference type="GO" id="GO:0015074">
    <property type="term" value="P:DNA integration"/>
    <property type="evidence" value="ECO:0007669"/>
    <property type="project" value="InterPro"/>
</dbReference>
<evidence type="ECO:0000256" key="1">
    <source>
        <dbReference type="ARBA" id="ARBA00022670"/>
    </source>
</evidence>
<evidence type="ECO:0000256" key="8">
    <source>
        <dbReference type="ARBA" id="ARBA00022918"/>
    </source>
</evidence>
<dbReference type="GO" id="GO:0006508">
    <property type="term" value="P:proteolysis"/>
    <property type="evidence" value="ECO:0007669"/>
    <property type="project" value="UniProtKB-KW"/>
</dbReference>
<dbReference type="PANTHER" id="PTHR33064">
    <property type="entry name" value="POL PROTEIN"/>
    <property type="match status" value="1"/>
</dbReference>
<protein>
    <submittedName>
        <fullName evidence="12">Gag/pol/env polyprotein, putative</fullName>
    </submittedName>
</protein>
<reference evidence="12 13" key="1">
    <citation type="submission" date="2008-07" db="EMBL/GenBank/DDBJ databases">
        <authorList>
            <person name="El-Sayed N."/>
            <person name="Caler E."/>
            <person name="Inman J."/>
            <person name="Amedeo P."/>
            <person name="Hass B."/>
            <person name="Wortman J."/>
        </authorList>
    </citation>
    <scope>NUCLEOTIDE SEQUENCE [LARGE SCALE GENOMIC DNA]</scope>
    <source>
        <strain evidence="13">ATCC 50983 / TXsc</strain>
    </source>
</reference>
<evidence type="ECO:0000256" key="6">
    <source>
        <dbReference type="ARBA" id="ARBA00022759"/>
    </source>
</evidence>
<dbReference type="Gene3D" id="3.30.420.10">
    <property type="entry name" value="Ribonuclease H-like superfamily/Ribonuclease H"/>
    <property type="match status" value="1"/>
</dbReference>
<evidence type="ECO:0000256" key="4">
    <source>
        <dbReference type="ARBA" id="ARBA00022722"/>
    </source>
</evidence>
<feature type="region of interest" description="Disordered" evidence="9">
    <location>
        <begin position="395"/>
        <end position="425"/>
    </location>
</feature>
<keyword evidence="13" id="KW-1185">Reference proteome</keyword>
<dbReference type="PANTHER" id="PTHR33064:SF37">
    <property type="entry name" value="RIBONUCLEASE H"/>
    <property type="match status" value="1"/>
</dbReference>
<dbReference type="InParanoid" id="C5LWI1"/>
<dbReference type="InterPro" id="IPR000477">
    <property type="entry name" value="RT_dom"/>
</dbReference>
<dbReference type="Pfam" id="PF17921">
    <property type="entry name" value="Integrase_H2C2"/>
    <property type="match status" value="1"/>
</dbReference>
<evidence type="ECO:0000256" key="7">
    <source>
        <dbReference type="ARBA" id="ARBA00022801"/>
    </source>
</evidence>
<dbReference type="Pfam" id="PF00078">
    <property type="entry name" value="RVT_1"/>
    <property type="match status" value="1"/>
</dbReference>
<dbReference type="EMBL" id="GG686192">
    <property type="protein sequence ID" value="EEQ98894.1"/>
    <property type="molecule type" value="Genomic_DNA"/>
</dbReference>
<keyword evidence="8" id="KW-0695">RNA-directed DNA polymerase</keyword>
<dbReference type="GO" id="GO:0003964">
    <property type="term" value="F:RNA-directed DNA polymerase activity"/>
    <property type="evidence" value="ECO:0007669"/>
    <property type="project" value="UniProtKB-KW"/>
</dbReference>
<sequence length="1864" mass="206045">MTNNGSDASNGEEPSVTEFVSPSGSTLICGGAVPGTGLEISTEARALAQSVSEARLAQEVLTLREELNKIKQQVCQVTKCNGEATLSSLQTAGNVVANVIRGNGMVGQNSPIYYIYESVNISKEISDKYWVASIPQLYEEVCRNEPTPFRALFKGAKKDTYEDLGRALLETVTMLEKSWNFPLDIIVALLLHHVYQYGNGIHKKAAETVVLRLLAAEGDREVEDILDEIKVQHGHLLRPSLPVDVDYATLSGAARFKEKSGWERLLSLLTQVLVRIGSSQTCHLEARYRWEQLSQKSKEWLVDFLSREDEAWSDMVAAFAFKRVPPPSDYDRVVKVVGAVSKPIRERFSEALRRNRKAPEELLFKDITKELLSIEAEAYAVLPWEYGSVPKHVSRSKDSAARSRTHSSPARVSDHVKEKSEGRPVRPDRWCTICNKYTRHTAPFCWNNPDCKNAPEWFKNKLEKDTKKSSDDDITNREDAPTYMVTSLMAEPLAVPAVLARLRSSAYPDRDVIVAVDTLCELNLIHEDLIHYCEIVDCPRDELPTLAGFKSGRVVPRCKVRLSLSFEGKRCFLYALAVDLRSTCVEMDVVLGAQSLRRMGADVCLTDDRLQVKDLGIAIPLVRLDRKPQPVCSVPVCSMVEAVNYEELSAIWSEERLTTSMKERLADIGYVAPVLDFDIPESYRKTPYQCQAPYNIPAKLVPGVHDKIRKEVLAGHWEEVAPTASMWISPCFAKAKGRLIEEGPAKGEEAVRLLVDLRRLNTMVDIPDYFRDDGLSAAEFVRQVDQSARYFTTVDVEAAFESIPAAPRAQDLMCFAIGGRVYRSKVALQGLGLSPLLWQYHIRHGLQTLLGESYREYCAIFMDDILIWGDTADQCERRRKVVVAAINALGKRVSSKCGPSIGASAVCIGLEFSARGIRLSDESIARLKSALAQTPTSGSHLRRILGSINYARSAFQFDRLAGFGETLKVLTPLVNKKPFKISPEAEDALKRLSESIVNAPLGLHSYKDLICGEASSWVVTVDASDLAIGAALFRYNGPSQEVSMEDLKDPEKAVLVGALSRALSGDEVKLMIYEKEMLALMAAMQKWGKLFIATTRPRSPRESQSEAKILVLTDNTISLSRWTTYRLPLSPLISAKSRRFLSWIEEASEWRYLPYTVRHCTGTSNDVADLLSRWHEQLLCQPEEDPRCQGDEAGKDLLPFCMVIPDLLRPADDDMLGEQDYPVMAAAPVTSGAPPEGESPPEECYTAPQVAHVEAPLAALDIIDLNHNQAAVVEKALAEDDSVFQGVRVREIFAVGRKVDHSGLSPLVVEKVSRWFANGIFAIRQPFAGSEVGLLFCQGSLRTSDGPKEVMVIPSDCDVDLQPMVPTLLEDGSDRDMRKSLLMRLHDNLLTAHNSRDRLLGMVLQVAWWPGVSADVKAYRARCPICCPGRYRQPPGVLPDCRTRFDTYSVDLKMIPTGLKERLGLPPSACVVSAIDLATGEVSFELINDQSAANVARFLWHRIIVRHGEFSRLCSDQGSVFVGSVLGAMSNLFGWVVKTSAARNPTGNSRIERAHRAVSQTFRWVESLGDADGPDDLRLYLGSAEAKVNLAANEEGLSPHLAVYGSEPLMPLLKEGVTCELDDLNKDIDKRTIADIREAAVWATEALADSRDVKAFYNRASLAAGSAVDSNTLKLSEHDEVLYEGRREVVKKLFRAPGSDIPIVAVLESGKKVPIGALAPATEVRAAHLVARSASLQDDALVDKFVAFYLPSQDNLVMVGKVIEARCEKVVIWVYDGGAKTTVFLPLWRSDEATKRSKESPGRNWMVLTTEVPASCILARVEIHPNGRVTAASKDRIEALGISRPSDTLLVTNPSQASGPSGAL</sequence>
<keyword evidence="3" id="KW-0548">Nucleotidyltransferase</keyword>
<evidence type="ECO:0000313" key="12">
    <source>
        <dbReference type="EMBL" id="EEQ98894.1"/>
    </source>
</evidence>
<keyword evidence="6" id="KW-0255">Endonuclease</keyword>
<keyword evidence="5" id="KW-0064">Aspartyl protease</keyword>
<evidence type="ECO:0000256" key="5">
    <source>
        <dbReference type="ARBA" id="ARBA00022750"/>
    </source>
</evidence>
<feature type="domain" description="Integrase catalytic" evidence="11">
    <location>
        <begin position="1435"/>
        <end position="1616"/>
    </location>
</feature>
<feature type="domain" description="Reverse transcriptase" evidence="10">
    <location>
        <begin position="721"/>
        <end position="919"/>
    </location>
</feature>
<dbReference type="OMA" id="CLNTENE"/>
<dbReference type="GO" id="GO:0003676">
    <property type="term" value="F:nucleic acid binding"/>
    <property type="evidence" value="ECO:0007669"/>
    <property type="project" value="InterPro"/>
</dbReference>
<dbReference type="SUPFAM" id="SSF53098">
    <property type="entry name" value="Ribonuclease H-like"/>
    <property type="match status" value="1"/>
</dbReference>
<dbReference type="PROSITE" id="PS50878">
    <property type="entry name" value="RT_POL"/>
    <property type="match status" value="1"/>
</dbReference>
<evidence type="ECO:0000256" key="3">
    <source>
        <dbReference type="ARBA" id="ARBA00022695"/>
    </source>
</evidence>
<dbReference type="Gene3D" id="1.10.340.70">
    <property type="match status" value="1"/>
</dbReference>
<dbReference type="Proteomes" id="UP000007800">
    <property type="component" value="Unassembled WGS sequence"/>
</dbReference>
<dbReference type="Gene3D" id="3.30.70.270">
    <property type="match status" value="2"/>
</dbReference>